<dbReference type="AlphaFoldDB" id="A0ABD2CCT6"/>
<evidence type="ECO:0000313" key="2">
    <source>
        <dbReference type="Proteomes" id="UP001607303"/>
    </source>
</evidence>
<comment type="caution">
    <text evidence="1">The sequence shown here is derived from an EMBL/GenBank/DDBJ whole genome shotgun (WGS) entry which is preliminary data.</text>
</comment>
<gene>
    <name evidence="1" type="ORF">V1477_008362</name>
</gene>
<evidence type="ECO:0000313" key="1">
    <source>
        <dbReference type="EMBL" id="KAL2742873.1"/>
    </source>
</evidence>
<dbReference type="EMBL" id="JAYRBN010000056">
    <property type="protein sequence ID" value="KAL2742873.1"/>
    <property type="molecule type" value="Genomic_DNA"/>
</dbReference>
<protein>
    <submittedName>
        <fullName evidence="1">Uncharacterized protein</fullName>
    </submittedName>
</protein>
<accession>A0ABD2CCT6</accession>
<sequence length="74" mass="8481">MFNGATNMAHADSILFELRREYSNKEEDRRKDPQAVVVCSLSKLESGQLRLRMEISFQSEYLPSRDSIGDIDAD</sequence>
<name>A0ABD2CCT6_VESMC</name>
<keyword evidence="2" id="KW-1185">Reference proteome</keyword>
<dbReference type="Proteomes" id="UP001607303">
    <property type="component" value="Unassembled WGS sequence"/>
</dbReference>
<reference evidence="1 2" key="1">
    <citation type="journal article" date="2024" name="Ann. Entomol. Soc. Am.">
        <title>Genomic analyses of the southern and eastern yellowjacket wasps (Hymenoptera: Vespidae) reveal evolutionary signatures of social life.</title>
        <authorList>
            <person name="Catto M.A."/>
            <person name="Caine P.B."/>
            <person name="Orr S.E."/>
            <person name="Hunt B.G."/>
            <person name="Goodisman M.A.D."/>
        </authorList>
    </citation>
    <scope>NUCLEOTIDE SEQUENCE [LARGE SCALE GENOMIC DNA]</scope>
    <source>
        <strain evidence="1">232</strain>
        <tissue evidence="1">Head and thorax</tissue>
    </source>
</reference>
<proteinExistence type="predicted"/>
<organism evidence="1 2">
    <name type="scientific">Vespula maculifrons</name>
    <name type="common">Eastern yellow jacket</name>
    <name type="synonym">Wasp</name>
    <dbReference type="NCBI Taxonomy" id="7453"/>
    <lineage>
        <taxon>Eukaryota</taxon>
        <taxon>Metazoa</taxon>
        <taxon>Ecdysozoa</taxon>
        <taxon>Arthropoda</taxon>
        <taxon>Hexapoda</taxon>
        <taxon>Insecta</taxon>
        <taxon>Pterygota</taxon>
        <taxon>Neoptera</taxon>
        <taxon>Endopterygota</taxon>
        <taxon>Hymenoptera</taxon>
        <taxon>Apocrita</taxon>
        <taxon>Aculeata</taxon>
        <taxon>Vespoidea</taxon>
        <taxon>Vespidae</taxon>
        <taxon>Vespinae</taxon>
        <taxon>Vespula</taxon>
    </lineage>
</organism>